<evidence type="ECO:0000256" key="5">
    <source>
        <dbReference type="ARBA" id="ARBA00031841"/>
    </source>
</evidence>
<dbReference type="RefSeq" id="WP_349280654.1">
    <property type="nucleotide sequence ID" value="NZ_CBCSCU010000017.1"/>
</dbReference>
<proteinExistence type="inferred from homology"/>
<comment type="function">
    <text evidence="1">Plays a role in synthesis, processing and/or stability of 23S rRNA.</text>
</comment>
<reference evidence="6" key="1">
    <citation type="submission" date="2024-05" db="EMBL/GenBank/DDBJ databases">
        <authorList>
            <person name="Bunk B."/>
            <person name="Swiderski J."/>
            <person name="Sproer C."/>
            <person name="Thiel V."/>
        </authorList>
    </citation>
    <scope>NUCLEOTIDE SEQUENCE</scope>
    <source>
        <strain evidence="6">DSM 17735</strain>
    </source>
</reference>
<keyword evidence="4" id="KW-0690">Ribosome biogenesis</keyword>
<dbReference type="InterPro" id="IPR039255">
    <property type="entry name" value="YceD_bac"/>
</dbReference>
<dbReference type="PANTHER" id="PTHR38099">
    <property type="entry name" value="LARGE RIBOSOMAL RNA SUBUNIT ACCUMULATION PROTEIN YCED"/>
    <property type="match status" value="1"/>
</dbReference>
<dbReference type="EMBL" id="CP157675">
    <property type="protein sequence ID" value="XBP71264.1"/>
    <property type="molecule type" value="Genomic_DNA"/>
</dbReference>
<dbReference type="GO" id="GO:0005829">
    <property type="term" value="C:cytosol"/>
    <property type="evidence" value="ECO:0007669"/>
    <property type="project" value="TreeGrafter"/>
</dbReference>
<name>A0AAU7LUD6_9BURK</name>
<dbReference type="AlphaFoldDB" id="A0AAU7LUD6"/>
<gene>
    <name evidence="6" type="ORF">ABLV49_05525</name>
</gene>
<accession>A0AAU7LUD6</accession>
<evidence type="ECO:0000256" key="1">
    <source>
        <dbReference type="ARBA" id="ARBA00002868"/>
    </source>
</evidence>
<organism evidence="6">
    <name type="scientific">Polaromonas hydrogenivorans</name>
    <dbReference type="NCBI Taxonomy" id="335476"/>
    <lineage>
        <taxon>Bacteria</taxon>
        <taxon>Pseudomonadati</taxon>
        <taxon>Pseudomonadota</taxon>
        <taxon>Betaproteobacteria</taxon>
        <taxon>Burkholderiales</taxon>
        <taxon>Comamonadaceae</taxon>
        <taxon>Polaromonas</taxon>
    </lineage>
</organism>
<comment type="similarity">
    <text evidence="2">Belongs to the DUF177 domain family.</text>
</comment>
<dbReference type="GO" id="GO:0042254">
    <property type="term" value="P:ribosome biogenesis"/>
    <property type="evidence" value="ECO:0007669"/>
    <property type="project" value="UniProtKB-KW"/>
</dbReference>
<dbReference type="InterPro" id="IPR003772">
    <property type="entry name" value="YceD"/>
</dbReference>
<protein>
    <recommendedName>
        <fullName evidence="3">Large ribosomal RNA subunit accumulation protein YceD</fullName>
    </recommendedName>
    <alternativeName>
        <fullName evidence="5">23S rRNA accumulation protein YceD</fullName>
    </alternativeName>
</protein>
<dbReference type="PANTHER" id="PTHR38099:SF1">
    <property type="entry name" value="LARGE RIBOSOMAL RNA SUBUNIT ACCUMULATION PROTEIN YCED"/>
    <property type="match status" value="1"/>
</dbReference>
<evidence type="ECO:0000256" key="2">
    <source>
        <dbReference type="ARBA" id="ARBA00010740"/>
    </source>
</evidence>
<evidence type="ECO:0000313" key="6">
    <source>
        <dbReference type="EMBL" id="XBP71264.1"/>
    </source>
</evidence>
<sequence length="184" mass="20352">MSKSLQASRLNMQAFAREGVPLIETTLLQNMERLAQEAKALEPDSTINWQASAELRPGSGAEEDVWLHLTAKTSVPLTCQRCMGTVSTPLEVDQWYRFVATEDIAMAEDDESEEDLLVMEPQFDLLAVLEDELLMALPLVPMHDECPVAPVMQAGEEALAKEAGEQDEKPNPFALLAQLKKKNG</sequence>
<dbReference type="Pfam" id="PF02620">
    <property type="entry name" value="YceD"/>
    <property type="match status" value="1"/>
</dbReference>
<evidence type="ECO:0000256" key="4">
    <source>
        <dbReference type="ARBA" id="ARBA00022517"/>
    </source>
</evidence>
<evidence type="ECO:0000256" key="3">
    <source>
        <dbReference type="ARBA" id="ARBA00015716"/>
    </source>
</evidence>